<evidence type="ECO:0000256" key="1">
    <source>
        <dbReference type="SAM" id="Phobius"/>
    </source>
</evidence>
<feature type="transmembrane region" description="Helical" evidence="1">
    <location>
        <begin position="15"/>
        <end position="36"/>
    </location>
</feature>
<keyword evidence="1" id="KW-0812">Transmembrane</keyword>
<keyword evidence="1" id="KW-1133">Transmembrane helix</keyword>
<accession>A0AAJ2D6T5</accession>
<dbReference type="RefSeq" id="WP_309047201.1">
    <property type="nucleotide sequence ID" value="NZ_JAVIGA010000007.1"/>
</dbReference>
<name>A0AAJ2D6T5_SERFO</name>
<reference evidence="2" key="1">
    <citation type="submission" date="2023-08" db="EMBL/GenBank/DDBJ databases">
        <title>The Comparative Genomic Analysis of Yersiniaceae from Polar Regions.</title>
        <authorList>
            <person name="Goncharov A."/>
            <person name="Aslanov B."/>
            <person name="Kolodzhieva V."/>
            <person name="Azarov D."/>
            <person name="Mochov A."/>
            <person name="Lebedeva E."/>
        </authorList>
    </citation>
    <scope>NUCLEOTIDE SEQUENCE</scope>
    <source>
        <strain evidence="2">Vf</strain>
    </source>
</reference>
<dbReference type="Proteomes" id="UP001224622">
    <property type="component" value="Unassembled WGS sequence"/>
</dbReference>
<evidence type="ECO:0000313" key="3">
    <source>
        <dbReference type="Proteomes" id="UP001224622"/>
    </source>
</evidence>
<sequence>MTTPNQQEDYIHLTVNYWIVTVLCGVFLGLFLLAWLKGWEGVYRLSYGSLFATAAFYAIELYFKKRSHELRSKDIRQ</sequence>
<feature type="transmembrane region" description="Helical" evidence="1">
    <location>
        <begin position="42"/>
        <end position="63"/>
    </location>
</feature>
<dbReference type="EMBL" id="JAVIGA010000007">
    <property type="protein sequence ID" value="MDQ9126607.1"/>
    <property type="molecule type" value="Genomic_DNA"/>
</dbReference>
<evidence type="ECO:0000313" key="2">
    <source>
        <dbReference type="EMBL" id="MDQ9126607.1"/>
    </source>
</evidence>
<keyword evidence="1" id="KW-0472">Membrane</keyword>
<gene>
    <name evidence="2" type="ORF">RDT67_09205</name>
</gene>
<dbReference type="AlphaFoldDB" id="A0AAJ2D6T5"/>
<comment type="caution">
    <text evidence="2">The sequence shown here is derived from an EMBL/GenBank/DDBJ whole genome shotgun (WGS) entry which is preliminary data.</text>
</comment>
<organism evidence="2 3">
    <name type="scientific">Serratia fonticola</name>
    <dbReference type="NCBI Taxonomy" id="47917"/>
    <lineage>
        <taxon>Bacteria</taxon>
        <taxon>Pseudomonadati</taxon>
        <taxon>Pseudomonadota</taxon>
        <taxon>Gammaproteobacteria</taxon>
        <taxon>Enterobacterales</taxon>
        <taxon>Yersiniaceae</taxon>
        <taxon>Serratia</taxon>
    </lineage>
</organism>
<proteinExistence type="predicted"/>
<protein>
    <submittedName>
        <fullName evidence="2">Uncharacterized protein</fullName>
    </submittedName>
</protein>